<evidence type="ECO:0000259" key="16">
    <source>
        <dbReference type="PROSITE" id="PS50198"/>
    </source>
</evidence>
<dbReference type="AlphaFoldDB" id="A0A1H5V3N3"/>
<evidence type="ECO:0000256" key="6">
    <source>
        <dbReference type="ARBA" id="ARBA00022989"/>
    </source>
</evidence>
<keyword evidence="7 15" id="KW-0472">Membrane</keyword>
<comment type="subcellular location">
    <subcellularLocation>
        <location evidence="1">Cell inner membrane</location>
        <topology evidence="1">Single-pass type II membrane protein</topology>
        <orientation evidence="1">Periplasmic side</orientation>
    </subcellularLocation>
</comment>
<evidence type="ECO:0000256" key="1">
    <source>
        <dbReference type="ARBA" id="ARBA00004382"/>
    </source>
</evidence>
<evidence type="ECO:0000256" key="15">
    <source>
        <dbReference type="SAM" id="Phobius"/>
    </source>
</evidence>
<evidence type="ECO:0000256" key="13">
    <source>
        <dbReference type="ARBA" id="ARBA00042775"/>
    </source>
</evidence>
<dbReference type="GO" id="GO:0005886">
    <property type="term" value="C:plasma membrane"/>
    <property type="evidence" value="ECO:0007669"/>
    <property type="project" value="UniProtKB-SubCell"/>
</dbReference>
<keyword evidence="4" id="KW-0997">Cell inner membrane</keyword>
<sequence>MMMQGIRKAGQSFIGKLIITVMFGFLILSFAIWGIGDIFQGYGRNSVARVGKTEIGLEQMRTAYQNEIQNLTRQQRRQITPDMARALGLDRQVLSRLVTEATLDQTARNMRLAVSDETIRNLIFDDPVFRDASGNFSAARFNELLRSNGFTEQVYVREQRATILRQQIAEMVVGAVAAPGALQELGHRLRNEKRAITFAHVPASAVGEIAAPTEAQLKTFFDERKTAFRAPEYRTANVLAISAETLADPGKIGDADAKARYEEIKAQRFTTPEQRTIQQITFPNAEEAQAAKARIDAGETFDAIATARNVAAADLTLGTFTRSQVFDPIVREAAFALAQGAVSAPVTSAFGPVLLRVTTITPEHVRPFEEVAAEVRTELATSRASSQITELHDKIEDQRASAKPLAEIAREFNLPLRTLGPVDAALRNANGSQEPALPGAEATVQAIFRSDIGVDNEAIRVARDNGYVWFDVTKIDPARERTFDEVKTQVEAQWRADEVASRLSAKTRELVERLDKGEAFDAVAASAGLTIEQAADLGRQDQRPELPSNVVSLIFGTVVGQSNSAGNSAAGADGGRILFKVDSATVPSYARTTQEAENFARLLGSSVSEDILTQYVGKRQSELGVSINETAFRNATGGAQN</sequence>
<keyword evidence="3" id="KW-1003">Cell membrane</keyword>
<dbReference type="RefSeq" id="WP_244595444.1">
    <property type="nucleotide sequence ID" value="NZ_FNUY01000002.1"/>
</dbReference>
<keyword evidence="14" id="KW-0697">Rotamase</keyword>
<evidence type="ECO:0000256" key="5">
    <source>
        <dbReference type="ARBA" id="ARBA00022692"/>
    </source>
</evidence>
<evidence type="ECO:0000256" key="7">
    <source>
        <dbReference type="ARBA" id="ARBA00023136"/>
    </source>
</evidence>
<dbReference type="Pfam" id="PF13145">
    <property type="entry name" value="Rotamase_2"/>
    <property type="match status" value="1"/>
</dbReference>
<evidence type="ECO:0000256" key="10">
    <source>
        <dbReference type="ARBA" id="ARBA00031484"/>
    </source>
</evidence>
<dbReference type="SUPFAM" id="SSF54534">
    <property type="entry name" value="FKBP-like"/>
    <property type="match status" value="1"/>
</dbReference>
<evidence type="ECO:0000256" key="4">
    <source>
        <dbReference type="ARBA" id="ARBA00022519"/>
    </source>
</evidence>
<evidence type="ECO:0000256" key="8">
    <source>
        <dbReference type="ARBA" id="ARBA00023186"/>
    </source>
</evidence>
<evidence type="ECO:0000256" key="11">
    <source>
        <dbReference type="ARBA" id="ARBA00038408"/>
    </source>
</evidence>
<dbReference type="InterPro" id="IPR052029">
    <property type="entry name" value="PpiD_chaperone"/>
</dbReference>
<keyword evidence="18" id="KW-1185">Reference proteome</keyword>
<dbReference type="InterPro" id="IPR027304">
    <property type="entry name" value="Trigger_fact/SurA_dom_sf"/>
</dbReference>
<dbReference type="PANTHER" id="PTHR47529:SF1">
    <property type="entry name" value="PERIPLASMIC CHAPERONE PPID"/>
    <property type="match status" value="1"/>
</dbReference>
<dbReference type="PROSITE" id="PS50198">
    <property type="entry name" value="PPIC_PPIASE_2"/>
    <property type="match status" value="1"/>
</dbReference>
<comment type="similarity">
    <text evidence="11">Belongs to the PpiD chaperone family.</text>
</comment>
<keyword evidence="6 15" id="KW-1133">Transmembrane helix</keyword>
<dbReference type="GO" id="GO:0003755">
    <property type="term" value="F:peptidyl-prolyl cis-trans isomerase activity"/>
    <property type="evidence" value="ECO:0007669"/>
    <property type="project" value="UniProtKB-KW"/>
</dbReference>
<keyword evidence="5 15" id="KW-0812">Transmembrane</keyword>
<organism evidence="17 18">
    <name type="scientific">Bosea lathyri</name>
    <dbReference type="NCBI Taxonomy" id="1036778"/>
    <lineage>
        <taxon>Bacteria</taxon>
        <taxon>Pseudomonadati</taxon>
        <taxon>Pseudomonadota</taxon>
        <taxon>Alphaproteobacteria</taxon>
        <taxon>Hyphomicrobiales</taxon>
        <taxon>Boseaceae</taxon>
        <taxon>Bosea</taxon>
    </lineage>
</organism>
<dbReference type="SUPFAM" id="SSF109998">
    <property type="entry name" value="Triger factor/SurA peptide-binding domain-like"/>
    <property type="match status" value="1"/>
</dbReference>
<dbReference type="InterPro" id="IPR046357">
    <property type="entry name" value="PPIase_dom_sf"/>
</dbReference>
<dbReference type="Pfam" id="PF13624">
    <property type="entry name" value="SurA_N_3"/>
    <property type="match status" value="1"/>
</dbReference>
<accession>A0A1H5V3N3</accession>
<evidence type="ECO:0000256" key="3">
    <source>
        <dbReference type="ARBA" id="ARBA00022475"/>
    </source>
</evidence>
<evidence type="ECO:0000256" key="12">
    <source>
        <dbReference type="ARBA" id="ARBA00040743"/>
    </source>
</evidence>
<dbReference type="EMBL" id="FNUY01000002">
    <property type="protein sequence ID" value="SEF81790.1"/>
    <property type="molecule type" value="Genomic_DNA"/>
</dbReference>
<keyword evidence="8" id="KW-0143">Chaperone</keyword>
<evidence type="ECO:0000256" key="14">
    <source>
        <dbReference type="PROSITE-ProRule" id="PRU00278"/>
    </source>
</evidence>
<dbReference type="Gene3D" id="1.10.4030.10">
    <property type="entry name" value="Porin chaperone SurA, peptide-binding domain"/>
    <property type="match status" value="1"/>
</dbReference>
<evidence type="ECO:0000313" key="18">
    <source>
        <dbReference type="Proteomes" id="UP000236743"/>
    </source>
</evidence>
<dbReference type="InterPro" id="IPR000297">
    <property type="entry name" value="PPIase_PpiC"/>
</dbReference>
<keyword evidence="14 17" id="KW-0413">Isomerase</keyword>
<reference evidence="17 18" key="1">
    <citation type="submission" date="2016-10" db="EMBL/GenBank/DDBJ databases">
        <authorList>
            <person name="de Groot N.N."/>
        </authorList>
    </citation>
    <scope>NUCLEOTIDE SEQUENCE [LARGE SCALE GENOMIC DNA]</scope>
    <source>
        <strain evidence="17 18">DSM 26656</strain>
    </source>
</reference>
<feature type="transmembrane region" description="Helical" evidence="15">
    <location>
        <begin position="12"/>
        <end position="36"/>
    </location>
</feature>
<feature type="domain" description="PpiC" evidence="16">
    <location>
        <begin position="272"/>
        <end position="359"/>
    </location>
</feature>
<protein>
    <recommendedName>
        <fullName evidence="2">Parvulin-like PPIase</fullName>
    </recommendedName>
    <alternativeName>
        <fullName evidence="9">Peptidyl-prolyl cis-trans isomerase plp</fullName>
    </alternativeName>
    <alternativeName>
        <fullName evidence="12">Periplasmic chaperone PpiD</fullName>
    </alternativeName>
    <alternativeName>
        <fullName evidence="13">Periplasmic folding chaperone</fullName>
    </alternativeName>
    <alternativeName>
        <fullName evidence="10">Rotamase plp</fullName>
    </alternativeName>
</protein>
<dbReference type="Proteomes" id="UP000236743">
    <property type="component" value="Unassembled WGS sequence"/>
</dbReference>
<evidence type="ECO:0000256" key="9">
    <source>
        <dbReference type="ARBA" id="ARBA00030642"/>
    </source>
</evidence>
<name>A0A1H5V3N3_9HYPH</name>
<dbReference type="PANTHER" id="PTHR47529">
    <property type="entry name" value="PEPTIDYL-PROLYL CIS-TRANS ISOMERASE D"/>
    <property type="match status" value="1"/>
</dbReference>
<dbReference type="Gene3D" id="3.10.50.40">
    <property type="match status" value="1"/>
</dbReference>
<evidence type="ECO:0000313" key="17">
    <source>
        <dbReference type="EMBL" id="SEF81790.1"/>
    </source>
</evidence>
<proteinExistence type="inferred from homology"/>
<gene>
    <name evidence="17" type="ORF">SAMN04488115_102139</name>
</gene>
<evidence type="ECO:0000256" key="2">
    <source>
        <dbReference type="ARBA" id="ARBA00018370"/>
    </source>
</evidence>